<feature type="transmembrane region" description="Helical" evidence="1">
    <location>
        <begin position="12"/>
        <end position="32"/>
    </location>
</feature>
<evidence type="ECO:0000256" key="1">
    <source>
        <dbReference type="SAM" id="Phobius"/>
    </source>
</evidence>
<sequence length="37" mass="3992">MRLSDKDKADICFAAAVPAAIYAIIVLAAHGMSQGWW</sequence>
<organism evidence="2">
    <name type="scientific">Siphoviridae sp. ctZi05</name>
    <dbReference type="NCBI Taxonomy" id="2826385"/>
    <lineage>
        <taxon>Viruses</taxon>
        <taxon>Duplodnaviria</taxon>
        <taxon>Heunggongvirae</taxon>
        <taxon>Uroviricota</taxon>
        <taxon>Caudoviricetes</taxon>
    </lineage>
</organism>
<keyword evidence="1" id="KW-0812">Transmembrane</keyword>
<keyword evidence="1" id="KW-1133">Transmembrane helix</keyword>
<keyword evidence="1" id="KW-0472">Membrane</keyword>
<name>A0A8S5N0I6_9CAUD</name>
<proteinExistence type="predicted"/>
<reference evidence="2" key="1">
    <citation type="journal article" date="2021" name="Proc. Natl. Acad. Sci. U.S.A.">
        <title>A Catalog of Tens of Thousands of Viruses from Human Metagenomes Reveals Hidden Associations with Chronic Diseases.</title>
        <authorList>
            <person name="Tisza M.J."/>
            <person name="Buck C.B."/>
        </authorList>
    </citation>
    <scope>NUCLEOTIDE SEQUENCE</scope>
    <source>
        <strain evidence="2">CtZi05</strain>
    </source>
</reference>
<accession>A0A8S5N0I6</accession>
<evidence type="ECO:0000313" key="2">
    <source>
        <dbReference type="EMBL" id="DAD87956.1"/>
    </source>
</evidence>
<dbReference type="EMBL" id="BK015032">
    <property type="protein sequence ID" value="DAD87956.1"/>
    <property type="molecule type" value="Genomic_DNA"/>
</dbReference>
<protein>
    <submittedName>
        <fullName evidence="2">Uncharacterized protein</fullName>
    </submittedName>
</protein>